<comment type="subcellular location">
    <subcellularLocation>
        <location evidence="1">Nucleus</location>
    </subcellularLocation>
</comment>
<feature type="region of interest" description="Disordered" evidence="8">
    <location>
        <begin position="43"/>
        <end position="62"/>
    </location>
</feature>
<dbReference type="PANTHER" id="PTHR31845:SF34">
    <property type="entry name" value="TRANSCRIPTIONAL ACTIVATOR OF PROTEASES PRTT"/>
    <property type="match status" value="1"/>
</dbReference>
<dbReference type="GO" id="GO:0005634">
    <property type="term" value="C:nucleus"/>
    <property type="evidence" value="ECO:0007669"/>
    <property type="project" value="UniProtKB-SubCell"/>
</dbReference>
<protein>
    <recommendedName>
        <fullName evidence="11">Transcription factor domain-containing protein</fullName>
    </recommendedName>
</protein>
<organism evidence="9 10">
    <name type="scientific">Penicillium antarcticum</name>
    <dbReference type="NCBI Taxonomy" id="416450"/>
    <lineage>
        <taxon>Eukaryota</taxon>
        <taxon>Fungi</taxon>
        <taxon>Dikarya</taxon>
        <taxon>Ascomycota</taxon>
        <taxon>Pezizomycotina</taxon>
        <taxon>Eurotiomycetes</taxon>
        <taxon>Eurotiomycetidae</taxon>
        <taxon>Eurotiales</taxon>
        <taxon>Aspergillaceae</taxon>
        <taxon>Penicillium</taxon>
    </lineage>
</organism>
<evidence type="ECO:0000256" key="8">
    <source>
        <dbReference type="SAM" id="MobiDB-lite"/>
    </source>
</evidence>
<dbReference type="GO" id="GO:0046872">
    <property type="term" value="F:metal ion binding"/>
    <property type="evidence" value="ECO:0007669"/>
    <property type="project" value="UniProtKB-KW"/>
</dbReference>
<dbReference type="Proteomes" id="UP000191672">
    <property type="component" value="Unassembled WGS sequence"/>
</dbReference>
<dbReference type="EMBL" id="MDYN01000005">
    <property type="protein sequence ID" value="OQD87687.1"/>
    <property type="molecule type" value="Genomic_DNA"/>
</dbReference>
<keyword evidence="5" id="KW-0238">DNA-binding</keyword>
<dbReference type="InterPro" id="IPR051089">
    <property type="entry name" value="prtT"/>
</dbReference>
<keyword evidence="3" id="KW-0862">Zinc</keyword>
<evidence type="ECO:0000256" key="5">
    <source>
        <dbReference type="ARBA" id="ARBA00023125"/>
    </source>
</evidence>
<dbReference type="STRING" id="416450.A0A1V6QFD1"/>
<sequence length="345" mass="38634">MASKHHSSSLREPASTLSSNDYNTRLRAVENTLMQLQASISASSPAISHEKAENHLSSVERTARDAPMSLIQEIRDNITYENQSNTEDCTEDMRFQGIVSEDRTQALLEEFFKLSSRWLFMSTDPVQLRTKSPLLYGTCLLGGLRAIPALHGSEIHQALYRHVHGLLGQTHLSSASSLDTIQSMFILSMWDLRPTLGHEHGNSWLLSGTAGMRVMMTTSFEQLLKPNSSEQEARAQELMRTWNLICLCQLQFSVGSGRPPVISGQYFDECVKVLGFSSYSARDELVLAGVRLYQVLWGLMSSDGIQKTSPIWPEIDSLQKSQENIYSACVILNFNLTFAHIESRA</sequence>
<evidence type="ECO:0000256" key="4">
    <source>
        <dbReference type="ARBA" id="ARBA00023015"/>
    </source>
</evidence>
<evidence type="ECO:0000313" key="10">
    <source>
        <dbReference type="Proteomes" id="UP000191672"/>
    </source>
</evidence>
<keyword evidence="7" id="KW-0539">Nucleus</keyword>
<evidence type="ECO:0000313" key="9">
    <source>
        <dbReference type="EMBL" id="OQD87687.1"/>
    </source>
</evidence>
<evidence type="ECO:0000256" key="6">
    <source>
        <dbReference type="ARBA" id="ARBA00023163"/>
    </source>
</evidence>
<dbReference type="PANTHER" id="PTHR31845">
    <property type="entry name" value="FINGER DOMAIN PROTEIN, PUTATIVE-RELATED"/>
    <property type="match status" value="1"/>
</dbReference>
<evidence type="ECO:0000256" key="3">
    <source>
        <dbReference type="ARBA" id="ARBA00022833"/>
    </source>
</evidence>
<comment type="caution">
    <text evidence="9">The sequence shown here is derived from an EMBL/GenBank/DDBJ whole genome shotgun (WGS) entry which is preliminary data.</text>
</comment>
<evidence type="ECO:0008006" key="11">
    <source>
        <dbReference type="Google" id="ProtNLM"/>
    </source>
</evidence>
<gene>
    <name evidence="9" type="ORF">PENANT_c005G07897</name>
</gene>
<keyword evidence="10" id="KW-1185">Reference proteome</keyword>
<evidence type="ECO:0000256" key="1">
    <source>
        <dbReference type="ARBA" id="ARBA00004123"/>
    </source>
</evidence>
<dbReference type="AlphaFoldDB" id="A0A1V6QFD1"/>
<keyword evidence="2" id="KW-0479">Metal-binding</keyword>
<evidence type="ECO:0000256" key="2">
    <source>
        <dbReference type="ARBA" id="ARBA00022723"/>
    </source>
</evidence>
<dbReference type="CDD" id="cd12148">
    <property type="entry name" value="fungal_TF_MHR"/>
    <property type="match status" value="1"/>
</dbReference>
<dbReference type="GO" id="GO:0000981">
    <property type="term" value="F:DNA-binding transcription factor activity, RNA polymerase II-specific"/>
    <property type="evidence" value="ECO:0007669"/>
    <property type="project" value="TreeGrafter"/>
</dbReference>
<keyword evidence="4" id="KW-0805">Transcription regulation</keyword>
<evidence type="ECO:0000256" key="7">
    <source>
        <dbReference type="ARBA" id="ARBA00023242"/>
    </source>
</evidence>
<proteinExistence type="predicted"/>
<name>A0A1V6QFD1_9EURO</name>
<reference evidence="10" key="1">
    <citation type="journal article" date="2017" name="Nat. Microbiol.">
        <title>Global analysis of biosynthetic gene clusters reveals vast potential of secondary metabolite production in Penicillium species.</title>
        <authorList>
            <person name="Nielsen J.C."/>
            <person name="Grijseels S."/>
            <person name="Prigent S."/>
            <person name="Ji B."/>
            <person name="Dainat J."/>
            <person name="Nielsen K.F."/>
            <person name="Frisvad J.C."/>
            <person name="Workman M."/>
            <person name="Nielsen J."/>
        </authorList>
    </citation>
    <scope>NUCLEOTIDE SEQUENCE [LARGE SCALE GENOMIC DNA]</scope>
    <source>
        <strain evidence="10">IBT 31811</strain>
    </source>
</reference>
<dbReference type="GO" id="GO:0000976">
    <property type="term" value="F:transcription cis-regulatory region binding"/>
    <property type="evidence" value="ECO:0007669"/>
    <property type="project" value="TreeGrafter"/>
</dbReference>
<feature type="region of interest" description="Disordered" evidence="8">
    <location>
        <begin position="1"/>
        <end position="22"/>
    </location>
</feature>
<keyword evidence="6" id="KW-0804">Transcription</keyword>
<accession>A0A1V6QFD1</accession>